<evidence type="ECO:0000313" key="1">
    <source>
        <dbReference type="EMBL" id="GIY83042.1"/>
    </source>
</evidence>
<protein>
    <recommendedName>
        <fullName evidence="3">F-box associated domain-containing protein</fullName>
    </recommendedName>
</protein>
<dbReference type="Proteomes" id="UP001054945">
    <property type="component" value="Unassembled WGS sequence"/>
</dbReference>
<evidence type="ECO:0008006" key="3">
    <source>
        <dbReference type="Google" id="ProtNLM"/>
    </source>
</evidence>
<dbReference type="EMBL" id="BPLR01016329">
    <property type="protein sequence ID" value="GIY83042.1"/>
    <property type="molecule type" value="Genomic_DNA"/>
</dbReference>
<gene>
    <name evidence="1" type="primary">AVEN_106926_1</name>
    <name evidence="1" type="ORF">CEXT_440541</name>
</gene>
<comment type="caution">
    <text evidence="1">The sequence shown here is derived from an EMBL/GenBank/DDBJ whole genome shotgun (WGS) entry which is preliminary data.</text>
</comment>
<sequence length="371" mass="40758">MAAFVVVSNLRISMAAFCRRVKCTPKAWQPFVVVSNVRLKHGCLLSSCNIVWERKVEDPSDLMVNQVSSSTNGSSIMVFSDRYLLMIDAKNGTHLSTRYLPCSWNNGVKVLGPLAADNSTLWTIVCEYGDSIEVWTFREEELLLDLPAERASSNGFFRFLFSSRGSSDGSIDLSGDVTRTPDTLALSWADSVAMVTHQAPFHHLRKTWERHFGDPLIVTGIASGYFTSKKEIQIAIALLDGQNSTLHILETNNGTSETVANLGLRSIMSMKTIVGVKGDADTILIESMSPYGSDGKNSSNSLSENTRHFFTIKYTKKGFVFKDVVMAEVYASSLNQFAEGSANLLIASGDPDAGTSINRYIIMSDLQDPCD</sequence>
<evidence type="ECO:0000313" key="2">
    <source>
        <dbReference type="Proteomes" id="UP001054945"/>
    </source>
</evidence>
<proteinExistence type="predicted"/>
<accession>A0AAV4WK67</accession>
<dbReference type="AlphaFoldDB" id="A0AAV4WK67"/>
<name>A0AAV4WK67_CAEEX</name>
<reference evidence="1 2" key="1">
    <citation type="submission" date="2021-06" db="EMBL/GenBank/DDBJ databases">
        <title>Caerostris extrusa draft genome.</title>
        <authorList>
            <person name="Kono N."/>
            <person name="Arakawa K."/>
        </authorList>
    </citation>
    <scope>NUCLEOTIDE SEQUENCE [LARGE SCALE GENOMIC DNA]</scope>
</reference>
<organism evidence="1 2">
    <name type="scientific">Caerostris extrusa</name>
    <name type="common">Bark spider</name>
    <name type="synonym">Caerostris bankana</name>
    <dbReference type="NCBI Taxonomy" id="172846"/>
    <lineage>
        <taxon>Eukaryota</taxon>
        <taxon>Metazoa</taxon>
        <taxon>Ecdysozoa</taxon>
        <taxon>Arthropoda</taxon>
        <taxon>Chelicerata</taxon>
        <taxon>Arachnida</taxon>
        <taxon>Araneae</taxon>
        <taxon>Araneomorphae</taxon>
        <taxon>Entelegynae</taxon>
        <taxon>Araneoidea</taxon>
        <taxon>Araneidae</taxon>
        <taxon>Caerostris</taxon>
    </lineage>
</organism>
<keyword evidence="2" id="KW-1185">Reference proteome</keyword>